<dbReference type="Gene3D" id="1.20.120.530">
    <property type="entry name" value="GntR ligand-binding domain-like"/>
    <property type="match status" value="1"/>
</dbReference>
<accession>A0A2R4VU41</accession>
<geneLocation type="plasmid" evidence="5 6">
    <name>pYZ3</name>
</geneLocation>
<dbReference type="RefSeq" id="WP_108548178.1">
    <property type="nucleotide sequence ID" value="NZ_CP028904.1"/>
</dbReference>
<dbReference type="CDD" id="cd07377">
    <property type="entry name" value="WHTH_GntR"/>
    <property type="match status" value="1"/>
</dbReference>
<name>A0A2R4VU41_9PROT</name>
<dbReference type="SMART" id="SM00895">
    <property type="entry name" value="FCD"/>
    <property type="match status" value="1"/>
</dbReference>
<proteinExistence type="predicted"/>
<dbReference type="Pfam" id="PF00392">
    <property type="entry name" value="GntR"/>
    <property type="match status" value="1"/>
</dbReference>
<dbReference type="PRINTS" id="PR00035">
    <property type="entry name" value="HTHGNTR"/>
</dbReference>
<dbReference type="InterPro" id="IPR000524">
    <property type="entry name" value="Tscrpt_reg_HTH_GntR"/>
</dbReference>
<dbReference type="PANTHER" id="PTHR43537">
    <property type="entry name" value="TRANSCRIPTIONAL REGULATOR, GNTR FAMILY"/>
    <property type="match status" value="1"/>
</dbReference>
<dbReference type="SMART" id="SM00345">
    <property type="entry name" value="HTH_GNTR"/>
    <property type="match status" value="1"/>
</dbReference>
<protein>
    <submittedName>
        <fullName evidence="5">GntR family transcriptional regulator</fullName>
    </submittedName>
</protein>
<keyword evidence="1" id="KW-0805">Transcription regulation</keyword>
<dbReference type="GO" id="GO:0003677">
    <property type="term" value="F:DNA binding"/>
    <property type="evidence" value="ECO:0007669"/>
    <property type="project" value="UniProtKB-KW"/>
</dbReference>
<dbReference type="EMBL" id="CP028904">
    <property type="protein sequence ID" value="AWB07901.1"/>
    <property type="molecule type" value="Genomic_DNA"/>
</dbReference>
<evidence type="ECO:0000313" key="6">
    <source>
        <dbReference type="Proteomes" id="UP000077405"/>
    </source>
</evidence>
<reference evidence="5 6" key="1">
    <citation type="submission" date="2018-04" db="EMBL/GenBank/DDBJ databases">
        <title>Complete genome sequence of the nitrogen-fixing bacterium Azospirillum humicireducens type strain SgZ-5.</title>
        <authorList>
            <person name="Yu Z."/>
        </authorList>
    </citation>
    <scope>NUCLEOTIDE SEQUENCE [LARGE SCALE GENOMIC DNA]</scope>
    <source>
        <strain evidence="5 6">SgZ-5</strain>
        <plasmid evidence="5 6">pYZ3</plasmid>
    </source>
</reference>
<dbReference type="Proteomes" id="UP000077405">
    <property type="component" value="Plasmid pYZ3"/>
</dbReference>
<dbReference type="Pfam" id="PF07729">
    <property type="entry name" value="FCD"/>
    <property type="match status" value="1"/>
</dbReference>
<evidence type="ECO:0000313" key="5">
    <source>
        <dbReference type="EMBL" id="AWB07901.1"/>
    </source>
</evidence>
<dbReference type="KEGG" id="ahu:A6A40_22890"/>
<dbReference type="PANTHER" id="PTHR43537:SF49">
    <property type="entry name" value="TRANSCRIPTIONAL REGULATORY PROTEIN"/>
    <property type="match status" value="1"/>
</dbReference>
<keyword evidence="3" id="KW-0804">Transcription</keyword>
<dbReference type="AlphaFoldDB" id="A0A2R4VU41"/>
<dbReference type="InterPro" id="IPR008920">
    <property type="entry name" value="TF_FadR/GntR_C"/>
</dbReference>
<dbReference type="SUPFAM" id="SSF46785">
    <property type="entry name" value="Winged helix' DNA-binding domain"/>
    <property type="match status" value="1"/>
</dbReference>
<gene>
    <name evidence="5" type="ORF">A6A40_22890</name>
</gene>
<keyword evidence="2" id="KW-0238">DNA-binding</keyword>
<dbReference type="SUPFAM" id="SSF48008">
    <property type="entry name" value="GntR ligand-binding domain-like"/>
    <property type="match status" value="1"/>
</dbReference>
<dbReference type="InterPro" id="IPR036388">
    <property type="entry name" value="WH-like_DNA-bd_sf"/>
</dbReference>
<evidence type="ECO:0000256" key="3">
    <source>
        <dbReference type="ARBA" id="ARBA00023163"/>
    </source>
</evidence>
<dbReference type="InterPro" id="IPR036390">
    <property type="entry name" value="WH_DNA-bd_sf"/>
</dbReference>
<feature type="domain" description="HTH gntR-type" evidence="4">
    <location>
        <begin position="7"/>
        <end position="74"/>
    </location>
</feature>
<sequence>MEEQPRNSQTVRTLLQLRELILNGELSPGERVSELGIVDRLGVSRTPVRVALVRLEEEGLVDCLPTGGFVVRAFDETDIADSIQLRGVLEGMAAQRAAERRLDRDALADLRGIVEALDDLVHRRALTIGDFSDYIRLNDRFHAQLLHLADSAVLKRSMERVLSLPFASPGAFVRVQAELPESREILVIAQEHHRSILEAIEKGEGSRADHLAREHSRVALRNLENAVKNQRQLDRVPGASLIRLRGA</sequence>
<dbReference type="Gene3D" id="1.10.10.10">
    <property type="entry name" value="Winged helix-like DNA-binding domain superfamily/Winged helix DNA-binding domain"/>
    <property type="match status" value="1"/>
</dbReference>
<evidence type="ECO:0000256" key="1">
    <source>
        <dbReference type="ARBA" id="ARBA00023015"/>
    </source>
</evidence>
<keyword evidence="6" id="KW-1185">Reference proteome</keyword>
<dbReference type="PROSITE" id="PS50949">
    <property type="entry name" value="HTH_GNTR"/>
    <property type="match status" value="1"/>
</dbReference>
<dbReference type="OrthoDB" id="7260290at2"/>
<evidence type="ECO:0000256" key="2">
    <source>
        <dbReference type="ARBA" id="ARBA00023125"/>
    </source>
</evidence>
<dbReference type="InterPro" id="IPR011711">
    <property type="entry name" value="GntR_C"/>
</dbReference>
<evidence type="ECO:0000259" key="4">
    <source>
        <dbReference type="PROSITE" id="PS50949"/>
    </source>
</evidence>
<organism evidence="5 6">
    <name type="scientific">Azospirillum humicireducens</name>
    <dbReference type="NCBI Taxonomy" id="1226968"/>
    <lineage>
        <taxon>Bacteria</taxon>
        <taxon>Pseudomonadati</taxon>
        <taxon>Pseudomonadota</taxon>
        <taxon>Alphaproteobacteria</taxon>
        <taxon>Rhodospirillales</taxon>
        <taxon>Azospirillaceae</taxon>
        <taxon>Azospirillum</taxon>
    </lineage>
</organism>
<dbReference type="GO" id="GO:0003700">
    <property type="term" value="F:DNA-binding transcription factor activity"/>
    <property type="evidence" value="ECO:0007669"/>
    <property type="project" value="InterPro"/>
</dbReference>
<keyword evidence="5" id="KW-0614">Plasmid</keyword>